<dbReference type="AlphaFoldDB" id="A0A3B0XZ06"/>
<sequence>MPNIKNNHSLVSTTDLSNQAVVLVHGIWVGSWVMGKLARRFSSVGYVTYKFGYQTVKKSPEQNAKLLAEFVQSIDQPVIHFVAHSLGGLVLLHYINLDRSLKNARPGREVFLGSPLKGSGRAPRVLKIPFGRQLLGRSLQSGLLDPDLPIPAQAESGMVCGNIGLGFGLLVGSFREPNDGTIAVRETRLDGLKDHIIKPVNHTGLLTSSAVARQALAFLQHGNFQR</sequence>
<reference evidence="2" key="1">
    <citation type="submission" date="2018-06" db="EMBL/GenBank/DDBJ databases">
        <authorList>
            <person name="Zhirakovskaya E."/>
        </authorList>
    </citation>
    <scope>NUCLEOTIDE SEQUENCE</scope>
</reference>
<evidence type="ECO:0000313" key="2">
    <source>
        <dbReference type="EMBL" id="VAW73608.1"/>
    </source>
</evidence>
<dbReference type="PANTHER" id="PTHR37946:SF1">
    <property type="entry name" value="SLL1969 PROTEIN"/>
    <property type="match status" value="1"/>
</dbReference>
<evidence type="ECO:0000259" key="1">
    <source>
        <dbReference type="Pfam" id="PF12697"/>
    </source>
</evidence>
<dbReference type="EMBL" id="UOFL01000047">
    <property type="protein sequence ID" value="VAW73608.1"/>
    <property type="molecule type" value="Genomic_DNA"/>
</dbReference>
<protein>
    <recommendedName>
        <fullName evidence="1">AB hydrolase-1 domain-containing protein</fullName>
    </recommendedName>
</protein>
<name>A0A3B0XZ06_9ZZZZ</name>
<proteinExistence type="predicted"/>
<gene>
    <name evidence="2" type="ORF">MNBD_GAMMA12-2529</name>
</gene>
<dbReference type="SUPFAM" id="SSF53474">
    <property type="entry name" value="alpha/beta-Hydrolases"/>
    <property type="match status" value="1"/>
</dbReference>
<dbReference type="Gene3D" id="3.40.50.1820">
    <property type="entry name" value="alpha/beta hydrolase"/>
    <property type="match status" value="1"/>
</dbReference>
<dbReference type="InterPro" id="IPR000073">
    <property type="entry name" value="AB_hydrolase_1"/>
</dbReference>
<organism evidence="2">
    <name type="scientific">hydrothermal vent metagenome</name>
    <dbReference type="NCBI Taxonomy" id="652676"/>
    <lineage>
        <taxon>unclassified sequences</taxon>
        <taxon>metagenomes</taxon>
        <taxon>ecological metagenomes</taxon>
    </lineage>
</organism>
<dbReference type="PANTHER" id="PTHR37946">
    <property type="entry name" value="SLL1969 PROTEIN"/>
    <property type="match status" value="1"/>
</dbReference>
<accession>A0A3B0XZ06</accession>
<feature type="domain" description="AB hydrolase-1" evidence="1">
    <location>
        <begin position="21"/>
        <end position="135"/>
    </location>
</feature>
<dbReference type="Pfam" id="PF12697">
    <property type="entry name" value="Abhydrolase_6"/>
    <property type="match status" value="1"/>
</dbReference>
<dbReference type="InterPro" id="IPR029058">
    <property type="entry name" value="AB_hydrolase_fold"/>
</dbReference>